<proteinExistence type="predicted"/>
<gene>
    <name evidence="1" type="ORF">B1207_07645</name>
</gene>
<evidence type="ECO:0008006" key="3">
    <source>
        <dbReference type="Google" id="ProtNLM"/>
    </source>
</evidence>
<evidence type="ECO:0000313" key="2">
    <source>
        <dbReference type="Proteomes" id="UP000249458"/>
    </source>
</evidence>
<organism evidence="1 2">
    <name type="scientific">Legionella quinlivanii</name>
    <dbReference type="NCBI Taxonomy" id="45073"/>
    <lineage>
        <taxon>Bacteria</taxon>
        <taxon>Pseudomonadati</taxon>
        <taxon>Pseudomonadota</taxon>
        <taxon>Gammaproteobacteria</taxon>
        <taxon>Legionellales</taxon>
        <taxon>Legionellaceae</taxon>
        <taxon>Legionella</taxon>
    </lineage>
</organism>
<dbReference type="SUPFAM" id="SSF81593">
    <property type="entry name" value="Nucleotidyltransferase substrate binding subunit/domain"/>
    <property type="match status" value="1"/>
</dbReference>
<reference evidence="1 2" key="1">
    <citation type="submission" date="2017-02" db="EMBL/GenBank/DDBJ databases">
        <title>Legionella quilivanii strain from human: case report and whole genome sequencing analysis.</title>
        <authorList>
            <person name="Lalancette C."/>
            <person name="Leduc J.-M."/>
            <person name="Levesque S."/>
            <person name="Fournier E."/>
            <person name="Saoud J."/>
            <person name="Faucher S.P."/>
            <person name="Bernard K."/>
            <person name="Martineau C."/>
            <person name="Longtin J."/>
        </authorList>
    </citation>
    <scope>NUCLEOTIDE SEQUENCE [LARGE SCALE GENOMIC DNA]</scope>
    <source>
        <strain evidence="1 2">ID143958</strain>
    </source>
</reference>
<sequence>MNFNYFKNIDIDFITSTFTQGDSVLPIGSIPLDSQMSLASVYYDAAQALLESSLNEYSYYDIKGTIHPILYLYRHSIELCIKGIIPSARGHNLTDLFNKLREFLKTSYDLNLSENVESLIKFINSIDDKSTLFRYADEIKKKIPEMYIDVKKLKQTMTELNSYFVLLKAHIETGICQNRNNTK</sequence>
<dbReference type="Gene3D" id="1.20.120.330">
    <property type="entry name" value="Nucleotidyltransferases domain 2"/>
    <property type="match status" value="1"/>
</dbReference>
<dbReference type="AlphaFoldDB" id="A0A364LJF4"/>
<evidence type="ECO:0000313" key="1">
    <source>
        <dbReference type="EMBL" id="RAP36667.1"/>
    </source>
</evidence>
<protein>
    <recommendedName>
        <fullName evidence="3">HEPN domain-containing protein</fullName>
    </recommendedName>
</protein>
<dbReference type="RefSeq" id="WP_112219396.1">
    <property type="nucleotide sequence ID" value="NZ_MVJN01000005.1"/>
</dbReference>
<comment type="caution">
    <text evidence="1">The sequence shown here is derived from an EMBL/GenBank/DDBJ whole genome shotgun (WGS) entry which is preliminary data.</text>
</comment>
<name>A0A364LJF4_9GAMM</name>
<dbReference type="Proteomes" id="UP000249458">
    <property type="component" value="Unassembled WGS sequence"/>
</dbReference>
<accession>A0A364LJF4</accession>
<dbReference type="EMBL" id="MVJN01000005">
    <property type="protein sequence ID" value="RAP36667.1"/>
    <property type="molecule type" value="Genomic_DNA"/>
</dbReference>